<keyword evidence="3 5" id="KW-1133">Transmembrane helix</keyword>
<feature type="transmembrane region" description="Helical" evidence="5">
    <location>
        <begin position="238"/>
        <end position="259"/>
    </location>
</feature>
<comment type="caution">
    <text evidence="6">The sequence shown here is derived from an EMBL/GenBank/DDBJ whole genome shotgun (WGS) entry which is preliminary data.</text>
</comment>
<evidence type="ECO:0000256" key="2">
    <source>
        <dbReference type="ARBA" id="ARBA00022692"/>
    </source>
</evidence>
<keyword evidence="2 5" id="KW-0812">Transmembrane</keyword>
<feature type="transmembrane region" description="Helical" evidence="5">
    <location>
        <begin position="72"/>
        <end position="90"/>
    </location>
</feature>
<feature type="transmembrane region" description="Helical" evidence="5">
    <location>
        <begin position="198"/>
        <end position="218"/>
    </location>
</feature>
<comment type="subcellular location">
    <subcellularLocation>
        <location evidence="1">Membrane</location>
        <topology evidence="1">Multi-pass membrane protein</topology>
    </subcellularLocation>
</comment>
<evidence type="ECO:0000313" key="7">
    <source>
        <dbReference type="Proteomes" id="UP001596174"/>
    </source>
</evidence>
<gene>
    <name evidence="6" type="ORF">ACFP3V_12410</name>
</gene>
<feature type="transmembrane region" description="Helical" evidence="5">
    <location>
        <begin position="160"/>
        <end position="177"/>
    </location>
</feature>
<evidence type="ECO:0000256" key="1">
    <source>
        <dbReference type="ARBA" id="ARBA00004141"/>
    </source>
</evidence>
<evidence type="ECO:0000256" key="3">
    <source>
        <dbReference type="ARBA" id="ARBA00022989"/>
    </source>
</evidence>
<feature type="transmembrane region" description="Helical" evidence="5">
    <location>
        <begin position="355"/>
        <end position="373"/>
    </location>
</feature>
<keyword evidence="7" id="KW-1185">Reference proteome</keyword>
<evidence type="ECO:0000313" key="6">
    <source>
        <dbReference type="EMBL" id="MFC5908012.1"/>
    </source>
</evidence>
<feature type="transmembrane region" description="Helical" evidence="5">
    <location>
        <begin position="328"/>
        <end position="349"/>
    </location>
</feature>
<organism evidence="6 7">
    <name type="scientific">Streptacidiphilus monticola</name>
    <dbReference type="NCBI Taxonomy" id="2161674"/>
    <lineage>
        <taxon>Bacteria</taxon>
        <taxon>Bacillati</taxon>
        <taxon>Actinomycetota</taxon>
        <taxon>Actinomycetes</taxon>
        <taxon>Kitasatosporales</taxon>
        <taxon>Streptomycetaceae</taxon>
        <taxon>Streptacidiphilus</taxon>
    </lineage>
</organism>
<dbReference type="Pfam" id="PF07690">
    <property type="entry name" value="MFS_1"/>
    <property type="match status" value="1"/>
</dbReference>
<dbReference type="InterPro" id="IPR051788">
    <property type="entry name" value="MFS_Transporter"/>
</dbReference>
<feature type="transmembrane region" description="Helical" evidence="5">
    <location>
        <begin position="96"/>
        <end position="114"/>
    </location>
</feature>
<dbReference type="InterPro" id="IPR011701">
    <property type="entry name" value="MFS"/>
</dbReference>
<dbReference type="PANTHER" id="PTHR23514:SF13">
    <property type="entry name" value="INNER MEMBRANE PROTEIN YBJJ"/>
    <property type="match status" value="1"/>
</dbReference>
<feature type="transmembrane region" description="Helical" evidence="5">
    <location>
        <begin position="271"/>
        <end position="290"/>
    </location>
</feature>
<reference evidence="7" key="1">
    <citation type="journal article" date="2019" name="Int. J. Syst. Evol. Microbiol.">
        <title>The Global Catalogue of Microorganisms (GCM) 10K type strain sequencing project: providing services to taxonomists for standard genome sequencing and annotation.</title>
        <authorList>
            <consortium name="The Broad Institute Genomics Platform"/>
            <consortium name="The Broad Institute Genome Sequencing Center for Infectious Disease"/>
            <person name="Wu L."/>
            <person name="Ma J."/>
        </authorList>
    </citation>
    <scope>NUCLEOTIDE SEQUENCE [LARGE SCALE GENOMIC DNA]</scope>
    <source>
        <strain evidence="7">JCM 4816</strain>
    </source>
</reference>
<evidence type="ECO:0000256" key="4">
    <source>
        <dbReference type="ARBA" id="ARBA00023136"/>
    </source>
</evidence>
<feature type="transmembrane region" description="Helical" evidence="5">
    <location>
        <begin position="135"/>
        <end position="154"/>
    </location>
</feature>
<dbReference type="InterPro" id="IPR036259">
    <property type="entry name" value="MFS_trans_sf"/>
</dbReference>
<dbReference type="RefSeq" id="WP_380583005.1">
    <property type="nucleotide sequence ID" value="NZ_JBHSQJ010000047.1"/>
</dbReference>
<accession>A0ABW1G360</accession>
<dbReference type="Proteomes" id="UP001596174">
    <property type="component" value="Unassembled WGS sequence"/>
</dbReference>
<dbReference type="EMBL" id="JBHSQJ010000047">
    <property type="protein sequence ID" value="MFC5908012.1"/>
    <property type="molecule type" value="Genomic_DNA"/>
</dbReference>
<dbReference type="CDD" id="cd17393">
    <property type="entry name" value="MFS_MosC_like"/>
    <property type="match status" value="1"/>
</dbReference>
<dbReference type="PANTHER" id="PTHR23514">
    <property type="entry name" value="BYPASS OF STOP CODON PROTEIN 6"/>
    <property type="match status" value="1"/>
</dbReference>
<feature type="transmembrane region" description="Helical" evidence="5">
    <location>
        <begin position="296"/>
        <end position="316"/>
    </location>
</feature>
<protein>
    <submittedName>
        <fullName evidence="6">MFS transporter</fullName>
    </submittedName>
</protein>
<sequence length="395" mass="39937">MTHRTHHRAIALLFTVHGAVGGSLYSCLPWLQGHFGLSAGALGLVLLCQPVGAFVAMPTAARVAHRVGERRAAGILIGLWALLLPVPLLVPGPAWLFAAFCLFGMVAGMSDVVMNGHGVTIERGLGRSIISGLHGLWCTGSLLAGGLGILTARLDVDPRLRLLALTAVLLPLALLGARALPADAPRDHAGSAPAPRRFALPSRAVLVIGAVGFCGTFVEGASSSWAGVYLTRVTGAGAALATTGFTLFTLAMALTRLLGDRAVQRFGPVRVVRAGASVAVLGGVLVTAAPGPWPCILGLALIGAGIALNVPLVFSAASRTGVNAGEGVAGVATLTYAASLVSPGVIGWIAGALSYPAAFGLITAFALAMVPLAGRLRPAPGRTAAARTPQDLVAS</sequence>
<dbReference type="PROSITE" id="PS51257">
    <property type="entry name" value="PROKAR_LIPOPROTEIN"/>
    <property type="match status" value="1"/>
</dbReference>
<dbReference type="Gene3D" id="1.20.1250.20">
    <property type="entry name" value="MFS general substrate transporter like domains"/>
    <property type="match status" value="2"/>
</dbReference>
<feature type="transmembrane region" description="Helical" evidence="5">
    <location>
        <begin position="37"/>
        <end position="60"/>
    </location>
</feature>
<name>A0ABW1G360_9ACTN</name>
<dbReference type="SUPFAM" id="SSF103473">
    <property type="entry name" value="MFS general substrate transporter"/>
    <property type="match status" value="1"/>
</dbReference>
<keyword evidence="4 5" id="KW-0472">Membrane</keyword>
<evidence type="ECO:0000256" key="5">
    <source>
        <dbReference type="SAM" id="Phobius"/>
    </source>
</evidence>
<proteinExistence type="predicted"/>